<evidence type="ECO:0000256" key="1">
    <source>
        <dbReference type="ARBA" id="ARBA00008416"/>
    </source>
</evidence>
<evidence type="ECO:0000259" key="5">
    <source>
        <dbReference type="Pfam" id="PF17954"/>
    </source>
</evidence>
<sequence>MLNKIAKEELFFSDKGWLQSRFHFSFAEYINHENRNFGVLRVLNDDVIKPQSGFDMHPHRDMEIVTYVTEGEITHKDSMGNEETLKAGEVQYMSAGSGIFHAEYNNHPSKELKLLQIWILPPKHNLPILYGSHKFSKEERENKLLRIVSSQNSDAKIKLHQDVNMYVSELGEGKTLSFELQKDRQVYFVVIKGELTLNGLELNAHDACECTDETSLEIKALSDTHFLFIEMAKG</sequence>
<dbReference type="Pfam" id="PF02678">
    <property type="entry name" value="Pirin"/>
    <property type="match status" value="1"/>
</dbReference>
<dbReference type="Gene3D" id="2.60.120.10">
    <property type="entry name" value="Jelly Rolls"/>
    <property type="match status" value="2"/>
</dbReference>
<dbReference type="PIRSF" id="PIRSF006232">
    <property type="entry name" value="Pirin"/>
    <property type="match status" value="1"/>
</dbReference>
<evidence type="ECO:0000313" key="6">
    <source>
        <dbReference type="EMBL" id="QOP40770.1"/>
    </source>
</evidence>
<dbReference type="PANTHER" id="PTHR43212">
    <property type="entry name" value="QUERCETIN 2,3-DIOXYGENASE"/>
    <property type="match status" value="1"/>
</dbReference>
<evidence type="ECO:0000256" key="3">
    <source>
        <dbReference type="RuleBase" id="RU003457"/>
    </source>
</evidence>
<feature type="binding site" evidence="2">
    <location>
        <position position="103"/>
    </location>
    <ligand>
        <name>Fe cation</name>
        <dbReference type="ChEBI" id="CHEBI:24875"/>
    </ligand>
</feature>
<feature type="binding site" evidence="2">
    <location>
        <position position="59"/>
    </location>
    <ligand>
        <name>Fe cation</name>
        <dbReference type="ChEBI" id="CHEBI:24875"/>
    </ligand>
</feature>
<keyword evidence="7" id="KW-1185">Reference proteome</keyword>
<protein>
    <submittedName>
        <fullName evidence="6">Pirin family protein</fullName>
    </submittedName>
</protein>
<feature type="domain" description="Quercetin 2,3-dioxygenase C-terminal cupin" evidence="5">
    <location>
        <begin position="147"/>
        <end position="231"/>
    </location>
</feature>
<feature type="binding site" evidence="2">
    <location>
        <position position="101"/>
    </location>
    <ligand>
        <name>Fe cation</name>
        <dbReference type="ChEBI" id="CHEBI:24875"/>
    </ligand>
</feature>
<dbReference type="PANTHER" id="PTHR43212:SF3">
    <property type="entry name" value="QUERCETIN 2,3-DIOXYGENASE"/>
    <property type="match status" value="1"/>
</dbReference>
<dbReference type="Pfam" id="PF17954">
    <property type="entry name" value="Pirin_C_2"/>
    <property type="match status" value="1"/>
</dbReference>
<comment type="cofactor">
    <cofactor evidence="2">
        <name>Fe cation</name>
        <dbReference type="ChEBI" id="CHEBI:24875"/>
    </cofactor>
    <text evidence="2">Binds 1 Fe cation per subunit.</text>
</comment>
<dbReference type="GO" id="GO:0046872">
    <property type="term" value="F:metal ion binding"/>
    <property type="evidence" value="ECO:0007669"/>
    <property type="project" value="UniProtKB-KW"/>
</dbReference>
<feature type="domain" description="Pirin N-terminal" evidence="4">
    <location>
        <begin position="14"/>
        <end position="119"/>
    </location>
</feature>
<organism evidence="6 7">
    <name type="scientific">Sulfurimonas marina</name>
    <dbReference type="NCBI Taxonomy" id="2590551"/>
    <lineage>
        <taxon>Bacteria</taxon>
        <taxon>Pseudomonadati</taxon>
        <taxon>Campylobacterota</taxon>
        <taxon>Epsilonproteobacteria</taxon>
        <taxon>Campylobacterales</taxon>
        <taxon>Sulfurimonadaceae</taxon>
        <taxon>Sulfurimonas</taxon>
    </lineage>
</organism>
<dbReference type="AlphaFoldDB" id="A0A7M1ATQ2"/>
<evidence type="ECO:0000259" key="4">
    <source>
        <dbReference type="Pfam" id="PF02678"/>
    </source>
</evidence>
<dbReference type="EMBL" id="CP041165">
    <property type="protein sequence ID" value="QOP40770.1"/>
    <property type="molecule type" value="Genomic_DNA"/>
</dbReference>
<name>A0A7M1ATQ2_9BACT</name>
<dbReference type="KEGG" id="smax:FJR03_03045"/>
<keyword evidence="2" id="KW-0408">Iron</keyword>
<comment type="similarity">
    <text evidence="1 3">Belongs to the pirin family.</text>
</comment>
<evidence type="ECO:0000256" key="2">
    <source>
        <dbReference type="PIRSR" id="PIRSR006232-1"/>
    </source>
</evidence>
<feature type="binding site" evidence="2">
    <location>
        <position position="57"/>
    </location>
    <ligand>
        <name>Fe cation</name>
        <dbReference type="ChEBI" id="CHEBI:24875"/>
    </ligand>
</feature>
<dbReference type="SUPFAM" id="SSF51182">
    <property type="entry name" value="RmlC-like cupins"/>
    <property type="match status" value="1"/>
</dbReference>
<gene>
    <name evidence="6" type="ORF">FJR03_03045</name>
</gene>
<dbReference type="InterPro" id="IPR011051">
    <property type="entry name" value="RmlC_Cupin_sf"/>
</dbReference>
<reference evidence="6 7" key="1">
    <citation type="submission" date="2019-06" db="EMBL/GenBank/DDBJ databases">
        <title>Sulfurimonas gotlandica sp. nov., a chemoautotrophic and psychrotolerant epsilonproteobacterium isolated from a pelagic redoxcline, and an emended description of the genus Sulfurimonas.</title>
        <authorList>
            <person name="Wang S."/>
            <person name="Jiang L."/>
            <person name="Shao Z."/>
        </authorList>
    </citation>
    <scope>NUCLEOTIDE SEQUENCE [LARGE SCALE GENOMIC DNA]</scope>
    <source>
        <strain evidence="6 7">B2</strain>
    </source>
</reference>
<dbReference type="RefSeq" id="WP_193114192.1">
    <property type="nucleotide sequence ID" value="NZ_CP041165.1"/>
</dbReference>
<dbReference type="InterPro" id="IPR003829">
    <property type="entry name" value="Pirin_N_dom"/>
</dbReference>
<dbReference type="InterPro" id="IPR041602">
    <property type="entry name" value="Quercetinase_C"/>
</dbReference>
<proteinExistence type="inferred from homology"/>
<keyword evidence="2" id="KW-0479">Metal-binding</keyword>
<dbReference type="InterPro" id="IPR012093">
    <property type="entry name" value="Pirin"/>
</dbReference>
<dbReference type="InterPro" id="IPR014710">
    <property type="entry name" value="RmlC-like_jellyroll"/>
</dbReference>
<dbReference type="CDD" id="cd02910">
    <property type="entry name" value="cupin_Yhhw_N"/>
    <property type="match status" value="1"/>
</dbReference>
<evidence type="ECO:0000313" key="7">
    <source>
        <dbReference type="Proteomes" id="UP000593910"/>
    </source>
</evidence>
<accession>A0A7M1ATQ2</accession>
<dbReference type="Proteomes" id="UP000593910">
    <property type="component" value="Chromosome"/>
</dbReference>